<evidence type="ECO:0000256" key="6">
    <source>
        <dbReference type="SAM" id="MobiDB-lite"/>
    </source>
</evidence>
<evidence type="ECO:0000313" key="10">
    <source>
        <dbReference type="EMBL" id="EAU63444.1"/>
    </source>
</evidence>
<evidence type="ECO:0000256" key="1">
    <source>
        <dbReference type="ARBA" id="ARBA00004651"/>
    </source>
</evidence>
<dbReference type="PANTHER" id="PTHR30619:SF1">
    <property type="entry name" value="RECOMBINATION PROTEIN 2"/>
    <property type="match status" value="1"/>
</dbReference>
<name>Q08SH4_STIAD</name>
<keyword evidence="2" id="KW-1003">Cell membrane</keyword>
<feature type="transmembrane region" description="Helical" evidence="7">
    <location>
        <begin position="404"/>
        <end position="423"/>
    </location>
</feature>
<feature type="transmembrane region" description="Helical" evidence="7">
    <location>
        <begin position="499"/>
        <end position="516"/>
    </location>
</feature>
<evidence type="ECO:0000256" key="4">
    <source>
        <dbReference type="ARBA" id="ARBA00022989"/>
    </source>
</evidence>
<feature type="transmembrane region" description="Helical" evidence="7">
    <location>
        <begin position="312"/>
        <end position="330"/>
    </location>
</feature>
<accession>Q08SH4</accession>
<evidence type="ECO:0000313" key="11">
    <source>
        <dbReference type="Proteomes" id="UP000032702"/>
    </source>
</evidence>
<sequence length="908" mass="95209">MNRYAWRDLGARPFVFPALSLMLGAAGNTARTETLHWLFLSVAAVLSSAAWAFARLPGSHLAVLLALGAVGAGLAGLEARVELPPGLLSGGAAVLEGELERVDHFDDAVRLHVAVARVGAKDAPTVPARFRASLTVQGRAPPLLPGQRIHAEARLQPLEPAGNPGEKDFTPLRRRRAFVFTGSVQAGRLLVVSPAPAWRQYVERTQQGLSQAVRAVAPSEDAAALFLTLAAGQRASLDDALEDAFSRSGLAHVLSVSGLHVAALALMTLALLRRLLVRVGVRLRGMDARRVAAPASIPFVWAYVLFTGNQPPAVRSAVMATVVLLGLALWRRADGLNSLAAAAVVLAVWAPSSVGDLSLQLSFLAVMSLLLLTPALRGAVPIAPPDAQEKRRLVRIAGQARETILETFCASVAVTVASLPLVASAFGRASLAGLISNIVCLPLCGLLTGFAAGGAALFTVAPVLATPVLWGGAWTSEVLLVLTRFFAAVPLATVDLPPFGAVTTLLYAAGLGAWALGTGRWRFAGLATPLALILALLLPWLLPQPPLRITFLSVGQGDAAVISSRGQHALVDGGGVPQGADTGARFVLPFLAHERIGRLALTVLSHPHPDHALGLISTLGQVPTAQLWLPSGTTQGALSQKLIAAAGQAQVKGSRGGHGLFPPGRGHPGSARAAPLRPAGSPRRRQRSERGGARAPWERDRAAGGGRGGSRRGGAARTPGARDGPQSAPPRVADLLHPAVRRSDPAPVRHLLRGAPQPLRLPPPRGRGALPGPGDRVLSDRSRWGGHAGERWEGCPPAYLPSTRGVPGCPRSCPCRPSSPALGAMIPDDLDLRQLTADIKDALRPGEPVGYLRGKSMMRDLLVDMKGYSELEAEELIDTLEIQGYLRFLGDPSERSVADSHWAISPHS</sequence>
<dbReference type="PANTHER" id="PTHR30619">
    <property type="entry name" value="DNA INTERNALIZATION/COMPETENCE PROTEIN COMEC/REC2"/>
    <property type="match status" value="1"/>
</dbReference>
<keyword evidence="4 7" id="KW-1133">Transmembrane helix</keyword>
<evidence type="ECO:0000259" key="9">
    <source>
        <dbReference type="Pfam" id="PF13567"/>
    </source>
</evidence>
<feature type="domain" description="ComEC/Rec2-related protein" evidence="8">
    <location>
        <begin position="229"/>
        <end position="517"/>
    </location>
</feature>
<feature type="compositionally biased region" description="Basic and acidic residues" evidence="6">
    <location>
        <begin position="688"/>
        <end position="702"/>
    </location>
</feature>
<feature type="region of interest" description="Disordered" evidence="6">
    <location>
        <begin position="649"/>
        <end position="779"/>
    </location>
</feature>
<dbReference type="InterPro" id="IPR036866">
    <property type="entry name" value="RibonucZ/Hydroxyglut_hydro"/>
</dbReference>
<feature type="transmembrane region" description="Helical" evidence="7">
    <location>
        <begin position="361"/>
        <end position="383"/>
    </location>
</feature>
<dbReference type="Proteomes" id="UP000032702">
    <property type="component" value="Unassembled WGS sequence"/>
</dbReference>
<comment type="caution">
    <text evidence="10">The sequence shown here is derived from an EMBL/GenBank/DDBJ whole genome shotgun (WGS) entry which is preliminary data.</text>
</comment>
<feature type="transmembrane region" description="Helical" evidence="7">
    <location>
        <begin position="523"/>
        <end position="542"/>
    </location>
</feature>
<gene>
    <name evidence="10" type="ORF">STIAU_4723</name>
</gene>
<comment type="subcellular location">
    <subcellularLocation>
        <location evidence="1">Cell membrane</location>
        <topology evidence="1">Multi-pass membrane protein</topology>
    </subcellularLocation>
</comment>
<dbReference type="Pfam" id="PF13567">
    <property type="entry name" value="DUF4131"/>
    <property type="match status" value="1"/>
</dbReference>
<dbReference type="InterPro" id="IPR052159">
    <property type="entry name" value="Competence_DNA_uptake"/>
</dbReference>
<feature type="compositionally biased region" description="Low complexity" evidence="6">
    <location>
        <begin position="713"/>
        <end position="724"/>
    </location>
</feature>
<feature type="transmembrane region" description="Helical" evidence="7">
    <location>
        <begin position="337"/>
        <end position="355"/>
    </location>
</feature>
<dbReference type="SUPFAM" id="SSF56281">
    <property type="entry name" value="Metallo-hydrolase/oxidoreductase"/>
    <property type="match status" value="1"/>
</dbReference>
<feature type="transmembrane region" description="Helical" evidence="7">
    <location>
        <begin position="468"/>
        <end position="487"/>
    </location>
</feature>
<proteinExistence type="predicted"/>
<feature type="domain" description="DUF4131" evidence="9">
    <location>
        <begin position="35"/>
        <end position="188"/>
    </location>
</feature>
<dbReference type="EMBL" id="AAMD01000163">
    <property type="protein sequence ID" value="EAU63444.1"/>
    <property type="molecule type" value="Genomic_DNA"/>
</dbReference>
<feature type="transmembrane region" description="Helical" evidence="7">
    <location>
        <begin position="288"/>
        <end position="306"/>
    </location>
</feature>
<evidence type="ECO:0000259" key="8">
    <source>
        <dbReference type="Pfam" id="PF03772"/>
    </source>
</evidence>
<dbReference type="PATRIC" id="fig|378806.16.peg.2316"/>
<dbReference type="AlphaFoldDB" id="Q08SH4"/>
<dbReference type="InterPro" id="IPR004477">
    <property type="entry name" value="ComEC_N"/>
</dbReference>
<keyword evidence="5 7" id="KW-0472">Membrane</keyword>
<protein>
    <submittedName>
        <fullName evidence="10">DNA internalization-related competence protein ComEC/Rec2</fullName>
    </submittedName>
</protein>
<dbReference type="Pfam" id="PF03772">
    <property type="entry name" value="Competence"/>
    <property type="match status" value="1"/>
</dbReference>
<evidence type="ECO:0000256" key="5">
    <source>
        <dbReference type="ARBA" id="ARBA00023136"/>
    </source>
</evidence>
<keyword evidence="3 7" id="KW-0812">Transmembrane</keyword>
<dbReference type="Gene3D" id="3.60.15.10">
    <property type="entry name" value="Ribonuclease Z/Hydroxyacylglutathione hydrolase-like"/>
    <property type="match status" value="1"/>
</dbReference>
<feature type="transmembrane region" description="Helical" evidence="7">
    <location>
        <begin position="250"/>
        <end position="276"/>
    </location>
</feature>
<feature type="transmembrane region" description="Helical" evidence="7">
    <location>
        <begin position="37"/>
        <end position="54"/>
    </location>
</feature>
<dbReference type="InterPro" id="IPR025405">
    <property type="entry name" value="DUF4131"/>
</dbReference>
<evidence type="ECO:0000256" key="3">
    <source>
        <dbReference type="ARBA" id="ARBA00022692"/>
    </source>
</evidence>
<feature type="compositionally biased region" description="Low complexity" evidence="6">
    <location>
        <begin position="766"/>
        <end position="776"/>
    </location>
</feature>
<dbReference type="NCBIfam" id="TIGR00360">
    <property type="entry name" value="ComEC_N-term"/>
    <property type="match status" value="1"/>
</dbReference>
<feature type="compositionally biased region" description="Gly residues" evidence="6">
    <location>
        <begin position="703"/>
        <end position="712"/>
    </location>
</feature>
<evidence type="ECO:0000256" key="2">
    <source>
        <dbReference type="ARBA" id="ARBA00022475"/>
    </source>
</evidence>
<evidence type="ECO:0000256" key="7">
    <source>
        <dbReference type="SAM" id="Phobius"/>
    </source>
</evidence>
<feature type="transmembrane region" description="Helical" evidence="7">
    <location>
        <begin position="435"/>
        <end position="461"/>
    </location>
</feature>
<dbReference type="GO" id="GO:0005886">
    <property type="term" value="C:plasma membrane"/>
    <property type="evidence" value="ECO:0007669"/>
    <property type="project" value="UniProtKB-SubCell"/>
</dbReference>
<reference evidence="10 11" key="1">
    <citation type="submission" date="2006-04" db="EMBL/GenBank/DDBJ databases">
        <authorList>
            <person name="Nierman W.C."/>
        </authorList>
    </citation>
    <scope>NUCLEOTIDE SEQUENCE [LARGE SCALE GENOMIC DNA]</scope>
    <source>
        <strain evidence="10 11">DW4/3-1</strain>
    </source>
</reference>
<organism evidence="10 11">
    <name type="scientific">Stigmatella aurantiaca (strain DW4/3-1)</name>
    <dbReference type="NCBI Taxonomy" id="378806"/>
    <lineage>
        <taxon>Bacteria</taxon>
        <taxon>Pseudomonadati</taxon>
        <taxon>Myxococcota</taxon>
        <taxon>Myxococcia</taxon>
        <taxon>Myxococcales</taxon>
        <taxon>Cystobacterineae</taxon>
        <taxon>Archangiaceae</taxon>
        <taxon>Stigmatella</taxon>
    </lineage>
</organism>